<feature type="compositionally biased region" description="Basic and acidic residues" evidence="1">
    <location>
        <begin position="43"/>
        <end position="69"/>
    </location>
</feature>
<feature type="non-terminal residue" evidence="2">
    <location>
        <position position="69"/>
    </location>
</feature>
<accession>A0A822DQ89</accession>
<evidence type="ECO:0000313" key="3">
    <source>
        <dbReference type="Proteomes" id="UP000663848"/>
    </source>
</evidence>
<protein>
    <submittedName>
        <fullName evidence="2">Uncharacterized protein</fullName>
    </submittedName>
</protein>
<feature type="region of interest" description="Disordered" evidence="1">
    <location>
        <begin position="1"/>
        <end position="69"/>
    </location>
</feature>
<reference evidence="2" key="1">
    <citation type="submission" date="2021-02" db="EMBL/GenBank/DDBJ databases">
        <authorList>
            <person name="Nowell W R."/>
        </authorList>
    </citation>
    <scope>NUCLEOTIDE SEQUENCE</scope>
</reference>
<sequence>DHELKHSQTFRIKGKQMPTKSASLTNLSASFQQSEAIPTKQTEAQRLREAVGKKKRREQEHENKLEETL</sequence>
<organism evidence="2 3">
    <name type="scientific">Rotaria socialis</name>
    <dbReference type="NCBI Taxonomy" id="392032"/>
    <lineage>
        <taxon>Eukaryota</taxon>
        <taxon>Metazoa</taxon>
        <taxon>Spiralia</taxon>
        <taxon>Gnathifera</taxon>
        <taxon>Rotifera</taxon>
        <taxon>Eurotatoria</taxon>
        <taxon>Bdelloidea</taxon>
        <taxon>Philodinida</taxon>
        <taxon>Philodinidae</taxon>
        <taxon>Rotaria</taxon>
    </lineage>
</organism>
<gene>
    <name evidence="2" type="ORF">QYT958_LOCUS43789</name>
</gene>
<dbReference type="AlphaFoldDB" id="A0A822DQ89"/>
<dbReference type="Proteomes" id="UP000663848">
    <property type="component" value="Unassembled WGS sequence"/>
</dbReference>
<comment type="caution">
    <text evidence="2">The sequence shown here is derived from an EMBL/GenBank/DDBJ whole genome shotgun (WGS) entry which is preliminary data.</text>
</comment>
<feature type="non-terminal residue" evidence="2">
    <location>
        <position position="1"/>
    </location>
</feature>
<feature type="compositionally biased region" description="Polar residues" evidence="1">
    <location>
        <begin position="18"/>
        <end position="42"/>
    </location>
</feature>
<evidence type="ECO:0000256" key="1">
    <source>
        <dbReference type="SAM" id="MobiDB-lite"/>
    </source>
</evidence>
<dbReference type="EMBL" id="CAJOBR010064237">
    <property type="protein sequence ID" value="CAF5079171.1"/>
    <property type="molecule type" value="Genomic_DNA"/>
</dbReference>
<evidence type="ECO:0000313" key="2">
    <source>
        <dbReference type="EMBL" id="CAF5079171.1"/>
    </source>
</evidence>
<proteinExistence type="predicted"/>
<name>A0A822DQ89_9BILA</name>